<keyword evidence="3" id="KW-1133">Transmembrane helix</keyword>
<name>A0A135NYL3_9HYPH</name>
<evidence type="ECO:0000256" key="3">
    <source>
        <dbReference type="SAM" id="Phobius"/>
    </source>
</evidence>
<feature type="transmembrane region" description="Helical" evidence="3">
    <location>
        <begin position="147"/>
        <end position="169"/>
    </location>
</feature>
<feature type="domain" description="GGDEF" evidence="4">
    <location>
        <begin position="249"/>
        <end position="382"/>
    </location>
</feature>
<feature type="transmembrane region" description="Helical" evidence="3">
    <location>
        <begin position="189"/>
        <end position="212"/>
    </location>
</feature>
<reference evidence="5 6" key="1">
    <citation type="submission" date="2015-11" db="EMBL/GenBank/DDBJ databases">
        <title>Draft genome sequence of Agrobacterium sp. R89-1.</title>
        <authorList>
            <person name="Zahradnik J."/>
            <person name="Kyslikova E."/>
            <person name="Palyzova A."/>
            <person name="Kyslik P."/>
        </authorList>
    </citation>
    <scope>NUCLEOTIDE SEQUENCE [LARGE SCALE GENOMIC DNA]</scope>
    <source>
        <strain evidence="5 6">R89-1</strain>
    </source>
</reference>
<evidence type="ECO:0000256" key="1">
    <source>
        <dbReference type="ARBA" id="ARBA00012528"/>
    </source>
</evidence>
<dbReference type="AlphaFoldDB" id="A0A135NYL3"/>
<dbReference type="InterPro" id="IPR050469">
    <property type="entry name" value="Diguanylate_Cyclase"/>
</dbReference>
<feature type="transmembrane region" description="Helical" evidence="3">
    <location>
        <begin position="62"/>
        <end position="79"/>
    </location>
</feature>
<keyword evidence="3" id="KW-0472">Membrane</keyword>
<dbReference type="SUPFAM" id="SSF55073">
    <property type="entry name" value="Nucleotide cyclase"/>
    <property type="match status" value="1"/>
</dbReference>
<comment type="catalytic activity">
    <reaction evidence="2">
        <text>2 GTP = 3',3'-c-di-GMP + 2 diphosphate</text>
        <dbReference type="Rhea" id="RHEA:24898"/>
        <dbReference type="ChEBI" id="CHEBI:33019"/>
        <dbReference type="ChEBI" id="CHEBI:37565"/>
        <dbReference type="ChEBI" id="CHEBI:58805"/>
        <dbReference type="EC" id="2.7.7.65"/>
    </reaction>
</comment>
<organism evidence="5 6">
    <name type="scientific">Agrobacterium bohemicum</name>
    <dbReference type="NCBI Taxonomy" id="2052828"/>
    <lineage>
        <taxon>Bacteria</taxon>
        <taxon>Pseudomonadati</taxon>
        <taxon>Pseudomonadota</taxon>
        <taxon>Alphaproteobacteria</taxon>
        <taxon>Hyphomicrobiales</taxon>
        <taxon>Rhizobiaceae</taxon>
        <taxon>Rhizobium/Agrobacterium group</taxon>
        <taxon>Agrobacterium</taxon>
    </lineage>
</organism>
<dbReference type="PANTHER" id="PTHR45138:SF9">
    <property type="entry name" value="DIGUANYLATE CYCLASE DGCM-RELATED"/>
    <property type="match status" value="1"/>
</dbReference>
<dbReference type="InterPro" id="IPR029787">
    <property type="entry name" value="Nucleotide_cyclase"/>
</dbReference>
<proteinExistence type="predicted"/>
<feature type="transmembrane region" description="Helical" evidence="3">
    <location>
        <begin position="37"/>
        <end position="56"/>
    </location>
</feature>
<sequence>MESHDNFAYLLPFIFLAFGCSFLFTQRWGIASGLYWGLGYIAAAFGFCAPLLLVALSREAQAVISNVFFFAAFFFYGQALLHRFGLGRSLFALRLSIAVLAQAVVTYLIVEKHDLRSELISSDMACALLLFLPLLQVRDQIRRPIDRLLAGMVGLVVAETIVRFSSLLLSTFGDGYVSLDQFLSSDYAFVMQVGASVLGFLLALTVLGTMMLDVIGQHRHAAEYDPLTDLLNRRGFERAVPDFRKGSFPSGAVLVCDIDLFKQVNDGFGHAAGDAVIVGLAKVLTELLPSGAVVTRFGGEEFVAFIPGVSLADAGIMANIVRVSFAEKGWDETGILSQTTASFGVSSTGPNDHSVHDAICRADVCLYAAKAGGRNQVVLEGQLAPTRPPQLRVVSVA</sequence>
<evidence type="ECO:0000259" key="4">
    <source>
        <dbReference type="PROSITE" id="PS50887"/>
    </source>
</evidence>
<feature type="transmembrane region" description="Helical" evidence="3">
    <location>
        <begin position="91"/>
        <end position="110"/>
    </location>
</feature>
<dbReference type="EMBL" id="LNUW01000038">
    <property type="protein sequence ID" value="KXG84226.1"/>
    <property type="molecule type" value="Genomic_DNA"/>
</dbReference>
<dbReference type="Gene3D" id="3.30.70.270">
    <property type="match status" value="1"/>
</dbReference>
<evidence type="ECO:0000313" key="6">
    <source>
        <dbReference type="Proteomes" id="UP000070498"/>
    </source>
</evidence>
<protein>
    <recommendedName>
        <fullName evidence="1">diguanylate cyclase</fullName>
        <ecNumber evidence="1">2.7.7.65</ecNumber>
    </recommendedName>
</protein>
<dbReference type="EC" id="2.7.7.65" evidence="1"/>
<dbReference type="Pfam" id="PF00990">
    <property type="entry name" value="GGDEF"/>
    <property type="match status" value="1"/>
</dbReference>
<dbReference type="STRING" id="2052828.ATO67_14660"/>
<accession>A0A135NYL3</accession>
<dbReference type="NCBIfam" id="TIGR00254">
    <property type="entry name" value="GGDEF"/>
    <property type="match status" value="1"/>
</dbReference>
<keyword evidence="3" id="KW-0812">Transmembrane</keyword>
<gene>
    <name evidence="5" type="ORF">ATO67_14660</name>
</gene>
<dbReference type="RefSeq" id="WP_067650594.1">
    <property type="nucleotide sequence ID" value="NZ_KQ961030.1"/>
</dbReference>
<feature type="transmembrane region" description="Helical" evidence="3">
    <location>
        <begin position="6"/>
        <end position="25"/>
    </location>
</feature>
<evidence type="ECO:0000313" key="5">
    <source>
        <dbReference type="EMBL" id="KXG84226.1"/>
    </source>
</evidence>
<dbReference type="GO" id="GO:0043709">
    <property type="term" value="P:cell adhesion involved in single-species biofilm formation"/>
    <property type="evidence" value="ECO:0007669"/>
    <property type="project" value="TreeGrafter"/>
</dbReference>
<evidence type="ECO:0000256" key="2">
    <source>
        <dbReference type="ARBA" id="ARBA00034247"/>
    </source>
</evidence>
<dbReference type="PROSITE" id="PS50887">
    <property type="entry name" value="GGDEF"/>
    <property type="match status" value="1"/>
</dbReference>
<dbReference type="InterPro" id="IPR043128">
    <property type="entry name" value="Rev_trsase/Diguanyl_cyclase"/>
</dbReference>
<comment type="caution">
    <text evidence="5">The sequence shown here is derived from an EMBL/GenBank/DDBJ whole genome shotgun (WGS) entry which is preliminary data.</text>
</comment>
<dbReference type="InterPro" id="IPR000160">
    <property type="entry name" value="GGDEF_dom"/>
</dbReference>
<keyword evidence="6" id="KW-1185">Reference proteome</keyword>
<dbReference type="GO" id="GO:0005886">
    <property type="term" value="C:plasma membrane"/>
    <property type="evidence" value="ECO:0007669"/>
    <property type="project" value="TreeGrafter"/>
</dbReference>
<dbReference type="SMART" id="SM00267">
    <property type="entry name" value="GGDEF"/>
    <property type="match status" value="1"/>
</dbReference>
<dbReference type="GO" id="GO:1902201">
    <property type="term" value="P:negative regulation of bacterial-type flagellum-dependent cell motility"/>
    <property type="evidence" value="ECO:0007669"/>
    <property type="project" value="TreeGrafter"/>
</dbReference>
<dbReference type="PANTHER" id="PTHR45138">
    <property type="entry name" value="REGULATORY COMPONENTS OF SENSORY TRANSDUCTION SYSTEM"/>
    <property type="match status" value="1"/>
</dbReference>
<dbReference type="CDD" id="cd01949">
    <property type="entry name" value="GGDEF"/>
    <property type="match status" value="1"/>
</dbReference>
<dbReference type="GO" id="GO:0052621">
    <property type="term" value="F:diguanylate cyclase activity"/>
    <property type="evidence" value="ECO:0007669"/>
    <property type="project" value="UniProtKB-EC"/>
</dbReference>
<dbReference type="Proteomes" id="UP000070498">
    <property type="component" value="Unassembled WGS sequence"/>
</dbReference>